<name>A0A5P1F7A7_ASPOF</name>
<organism evidence="4 5">
    <name type="scientific">Asparagus officinalis</name>
    <name type="common">Garden asparagus</name>
    <dbReference type="NCBI Taxonomy" id="4686"/>
    <lineage>
        <taxon>Eukaryota</taxon>
        <taxon>Viridiplantae</taxon>
        <taxon>Streptophyta</taxon>
        <taxon>Embryophyta</taxon>
        <taxon>Tracheophyta</taxon>
        <taxon>Spermatophyta</taxon>
        <taxon>Magnoliopsida</taxon>
        <taxon>Liliopsida</taxon>
        <taxon>Asparagales</taxon>
        <taxon>Asparagaceae</taxon>
        <taxon>Asparagoideae</taxon>
        <taxon>Asparagus</taxon>
    </lineage>
</organism>
<dbReference type="GO" id="GO:0005730">
    <property type="term" value="C:nucleolus"/>
    <property type="evidence" value="ECO:0007669"/>
    <property type="project" value="UniProtKB-SubCell"/>
</dbReference>
<evidence type="ECO:0000256" key="3">
    <source>
        <dbReference type="SAM" id="MobiDB-lite"/>
    </source>
</evidence>
<dbReference type="GO" id="GO:0003723">
    <property type="term" value="F:RNA binding"/>
    <property type="evidence" value="ECO:0007669"/>
    <property type="project" value="TreeGrafter"/>
</dbReference>
<comment type="subcellular location">
    <subcellularLocation>
        <location evidence="1">Nucleus</location>
        <location evidence="1">Nucleolus</location>
    </subcellularLocation>
</comment>
<evidence type="ECO:0000256" key="2">
    <source>
        <dbReference type="ARBA" id="ARBA00022517"/>
    </source>
</evidence>
<dbReference type="AlphaFoldDB" id="A0A5P1F7A7"/>
<evidence type="ECO:0000256" key="1">
    <source>
        <dbReference type="ARBA" id="ARBA00004604"/>
    </source>
</evidence>
<reference evidence="5" key="1">
    <citation type="journal article" date="2017" name="Nat. Commun.">
        <title>The asparagus genome sheds light on the origin and evolution of a young Y chromosome.</title>
        <authorList>
            <person name="Harkess A."/>
            <person name="Zhou J."/>
            <person name="Xu C."/>
            <person name="Bowers J.E."/>
            <person name="Van der Hulst R."/>
            <person name="Ayyampalayam S."/>
            <person name="Mercati F."/>
            <person name="Riccardi P."/>
            <person name="McKain M.R."/>
            <person name="Kakrana A."/>
            <person name="Tang H."/>
            <person name="Ray J."/>
            <person name="Groenendijk J."/>
            <person name="Arikit S."/>
            <person name="Mathioni S.M."/>
            <person name="Nakano M."/>
            <person name="Shan H."/>
            <person name="Telgmann-Rauber A."/>
            <person name="Kanno A."/>
            <person name="Yue Z."/>
            <person name="Chen H."/>
            <person name="Li W."/>
            <person name="Chen Y."/>
            <person name="Xu X."/>
            <person name="Zhang Y."/>
            <person name="Luo S."/>
            <person name="Chen H."/>
            <person name="Gao J."/>
            <person name="Mao Z."/>
            <person name="Pires J.C."/>
            <person name="Luo M."/>
            <person name="Kudrna D."/>
            <person name="Wing R.A."/>
            <person name="Meyers B.C."/>
            <person name="Yi K."/>
            <person name="Kong H."/>
            <person name="Lavrijsen P."/>
            <person name="Sunseri F."/>
            <person name="Falavigna A."/>
            <person name="Ye Y."/>
            <person name="Leebens-Mack J.H."/>
            <person name="Chen G."/>
        </authorList>
    </citation>
    <scope>NUCLEOTIDE SEQUENCE [LARGE SCALE GENOMIC DNA]</scope>
    <source>
        <strain evidence="5">cv. DH0086</strain>
    </source>
</reference>
<dbReference type="GO" id="GO:0000027">
    <property type="term" value="P:ribosomal large subunit assembly"/>
    <property type="evidence" value="ECO:0007669"/>
    <property type="project" value="TreeGrafter"/>
</dbReference>
<dbReference type="Proteomes" id="UP000243459">
    <property type="component" value="Chromosome 4"/>
</dbReference>
<dbReference type="PANTHER" id="PTHR13634">
    <property type="entry name" value="RIBOSOME BIOGENESIS PROTEIN BRIX"/>
    <property type="match status" value="1"/>
</dbReference>
<protein>
    <recommendedName>
        <fullName evidence="6">Brix domain-containing protein</fullName>
    </recommendedName>
</protein>
<proteinExistence type="predicted"/>
<evidence type="ECO:0000313" key="5">
    <source>
        <dbReference type="Proteomes" id="UP000243459"/>
    </source>
</evidence>
<feature type="region of interest" description="Disordered" evidence="3">
    <location>
        <begin position="1"/>
        <end position="26"/>
    </location>
</feature>
<accession>A0A5P1F7A7</accession>
<feature type="region of interest" description="Disordered" evidence="3">
    <location>
        <begin position="147"/>
        <end position="180"/>
    </location>
</feature>
<evidence type="ECO:0000313" key="4">
    <source>
        <dbReference type="EMBL" id="ONK73297.1"/>
    </source>
</evidence>
<dbReference type="OMA" id="EWEPERP"/>
<sequence length="180" mass="20722">MGKKRKQVATSEDPKKEEEWEPERPKRTLLGFKDGAIVEKKGDHPVFRNKDKVSAFGVKCCVSVAALKGKDLYLWMAKSPGGSSVKFLVHAGKFRAHNGRIETYWKSLKGSRPILTFSSNFNNEPRWMLLKEIITQIRALEKKKKAGRYAKKVEAKTKRKKHETSNQLEPDEFADMWKDE</sequence>
<gene>
    <name evidence="4" type="ORF">A4U43_C04F29460</name>
</gene>
<dbReference type="PANTHER" id="PTHR13634:SF0">
    <property type="entry name" value="RIBOSOME BIOGENESIS PROTEIN BRX1 HOMOLOG"/>
    <property type="match status" value="1"/>
</dbReference>
<evidence type="ECO:0008006" key="6">
    <source>
        <dbReference type="Google" id="ProtNLM"/>
    </source>
</evidence>
<dbReference type="Gramene" id="ONK73297">
    <property type="protein sequence ID" value="ONK73297"/>
    <property type="gene ID" value="A4U43_C04F29460"/>
</dbReference>
<feature type="compositionally biased region" description="Basic and acidic residues" evidence="3">
    <location>
        <begin position="12"/>
        <end position="26"/>
    </location>
</feature>
<dbReference type="InterPro" id="IPR026532">
    <property type="entry name" value="BRX1"/>
</dbReference>
<keyword evidence="2" id="KW-0690">Ribosome biogenesis</keyword>
<dbReference type="EMBL" id="CM007384">
    <property type="protein sequence ID" value="ONK73297.1"/>
    <property type="molecule type" value="Genomic_DNA"/>
</dbReference>
<keyword evidence="5" id="KW-1185">Reference proteome</keyword>